<evidence type="ECO:0000256" key="1">
    <source>
        <dbReference type="ARBA" id="ARBA00022737"/>
    </source>
</evidence>
<dbReference type="Pfam" id="PF12796">
    <property type="entry name" value="Ank_2"/>
    <property type="match status" value="1"/>
</dbReference>
<dbReference type="SUPFAM" id="SSF48403">
    <property type="entry name" value="Ankyrin repeat"/>
    <property type="match status" value="1"/>
</dbReference>
<dbReference type="InterPro" id="IPR002110">
    <property type="entry name" value="Ankyrin_rpt"/>
</dbReference>
<keyword evidence="1" id="KW-0677">Repeat</keyword>
<dbReference type="PANTHER" id="PTHR24171">
    <property type="entry name" value="ANKYRIN REPEAT DOMAIN-CONTAINING PROTEIN 39-RELATED"/>
    <property type="match status" value="1"/>
</dbReference>
<dbReference type="Proteomes" id="UP000078237">
    <property type="component" value="Unassembled WGS sequence"/>
</dbReference>
<name>A0A175VXF4_9PEZI</name>
<dbReference type="PROSITE" id="PS50088">
    <property type="entry name" value="ANK_REPEAT"/>
    <property type="match status" value="3"/>
</dbReference>
<dbReference type="Pfam" id="PF13637">
    <property type="entry name" value="Ank_4"/>
    <property type="match status" value="1"/>
</dbReference>
<dbReference type="Gene3D" id="1.25.40.20">
    <property type="entry name" value="Ankyrin repeat-containing domain"/>
    <property type="match status" value="1"/>
</dbReference>
<sequence length="160" mass="16637">MGDLEALKMLVAHGANINEAPSHNCGRTALQAAAALTPEAKKTTLIEFLLDHGADINADPSLLSGITALQGAAIVGDLMVANLLISRGADVNAPPSFHNGRTAIEGAAEHGRLDMVRLLLNAGAIGDVTLGRGFKHAIDLAERRGYDAVANILKAEQSRT</sequence>
<accession>A0A175VXF4</accession>
<reference evidence="4 5" key="1">
    <citation type="journal article" date="2016" name="Genome Announc.">
        <title>Genome Sequence of Madurella mycetomatis mm55, Isolated from a Human Mycetoma Case in Sudan.</title>
        <authorList>
            <person name="Smit S."/>
            <person name="Derks M.F."/>
            <person name="Bervoets S."/>
            <person name="Fahal A."/>
            <person name="van Leeuwen W."/>
            <person name="van Belkum A."/>
            <person name="van de Sande W.W."/>
        </authorList>
    </citation>
    <scope>NUCLEOTIDE SEQUENCE [LARGE SCALE GENOMIC DNA]</scope>
    <source>
        <strain evidence="5">mm55</strain>
    </source>
</reference>
<comment type="caution">
    <text evidence="4">The sequence shown here is derived from an EMBL/GenBank/DDBJ whole genome shotgun (WGS) entry which is preliminary data.</text>
</comment>
<proteinExistence type="predicted"/>
<organism evidence="4 5">
    <name type="scientific">Madurella mycetomatis</name>
    <dbReference type="NCBI Taxonomy" id="100816"/>
    <lineage>
        <taxon>Eukaryota</taxon>
        <taxon>Fungi</taxon>
        <taxon>Dikarya</taxon>
        <taxon>Ascomycota</taxon>
        <taxon>Pezizomycotina</taxon>
        <taxon>Sordariomycetes</taxon>
        <taxon>Sordariomycetidae</taxon>
        <taxon>Sordariales</taxon>
        <taxon>Sordariales incertae sedis</taxon>
        <taxon>Madurella</taxon>
    </lineage>
</organism>
<dbReference type="SMART" id="SM00248">
    <property type="entry name" value="ANK"/>
    <property type="match status" value="3"/>
</dbReference>
<dbReference type="AlphaFoldDB" id="A0A175VXF4"/>
<feature type="repeat" description="ANK" evidence="3">
    <location>
        <begin position="99"/>
        <end position="124"/>
    </location>
</feature>
<evidence type="ECO:0000313" key="4">
    <source>
        <dbReference type="EMBL" id="KXX76217.1"/>
    </source>
</evidence>
<dbReference type="OrthoDB" id="4590125at2759"/>
<feature type="repeat" description="ANK" evidence="3">
    <location>
        <begin position="25"/>
        <end position="61"/>
    </location>
</feature>
<dbReference type="PROSITE" id="PS50297">
    <property type="entry name" value="ANK_REP_REGION"/>
    <property type="match status" value="2"/>
</dbReference>
<evidence type="ECO:0000313" key="5">
    <source>
        <dbReference type="Proteomes" id="UP000078237"/>
    </source>
</evidence>
<feature type="repeat" description="ANK" evidence="3">
    <location>
        <begin position="64"/>
        <end position="96"/>
    </location>
</feature>
<keyword evidence="5" id="KW-1185">Reference proteome</keyword>
<dbReference type="InterPro" id="IPR036770">
    <property type="entry name" value="Ankyrin_rpt-contain_sf"/>
</dbReference>
<gene>
    <name evidence="4" type="ORF">MMYC01_207886</name>
</gene>
<evidence type="ECO:0000256" key="3">
    <source>
        <dbReference type="PROSITE-ProRule" id="PRU00023"/>
    </source>
</evidence>
<evidence type="ECO:0000256" key="2">
    <source>
        <dbReference type="ARBA" id="ARBA00023043"/>
    </source>
</evidence>
<dbReference type="VEuPathDB" id="FungiDB:MMYC01_207886"/>
<dbReference type="EMBL" id="LCTW02000222">
    <property type="protein sequence ID" value="KXX76217.1"/>
    <property type="molecule type" value="Genomic_DNA"/>
</dbReference>
<protein>
    <submittedName>
        <fullName evidence="4">Ankyrin repeat domain-containing protein 50</fullName>
    </submittedName>
</protein>
<keyword evidence="2 3" id="KW-0040">ANK repeat</keyword>
<dbReference type="STRING" id="100816.A0A175VXF4"/>